<dbReference type="InterPro" id="IPR027417">
    <property type="entry name" value="P-loop_NTPase"/>
</dbReference>
<protein>
    <recommendedName>
        <fullName evidence="3">Protein CR006 P-loop domain-containing protein</fullName>
    </recommendedName>
</protein>
<reference evidence="2" key="1">
    <citation type="journal article" date="2015" name="Nature">
        <title>Complex archaea that bridge the gap between prokaryotes and eukaryotes.</title>
        <authorList>
            <person name="Spang A."/>
            <person name="Saw J.H."/>
            <person name="Jorgensen S.L."/>
            <person name="Zaremba-Niedzwiedzka K."/>
            <person name="Martijn J."/>
            <person name="Lind A.E."/>
            <person name="van Eijk R."/>
            <person name="Schleper C."/>
            <person name="Guy L."/>
            <person name="Ettema T.J."/>
        </authorList>
    </citation>
    <scope>NUCLEOTIDE SEQUENCE</scope>
</reference>
<accession>A0A0F9LFH0</accession>
<dbReference type="PANTHER" id="PTHR32114">
    <property type="entry name" value="ABC TRANSPORTER ABCH.3"/>
    <property type="match status" value="1"/>
</dbReference>
<dbReference type="AlphaFoldDB" id="A0A0F9LFH0"/>
<gene>
    <name evidence="2" type="ORF">LCGC14_1516800</name>
</gene>
<dbReference type="SUPFAM" id="SSF75712">
    <property type="entry name" value="Rad50 coiled-coil Zn hook"/>
    <property type="match status" value="1"/>
</dbReference>
<dbReference type="Gene3D" id="3.40.50.300">
    <property type="entry name" value="P-loop containing nucleotide triphosphate hydrolases"/>
    <property type="match status" value="1"/>
</dbReference>
<sequence length="740" mass="86723">MSIKQHAPHVNFSSEDIKIEIEFNEGINLLKTYKEDPNPPSMIENYFTIAREQKFILRRFELLKFIIQTPGNKFKAIVEMIGIEDLEKVDEQLRLTFNDYSNKLEKLQSDYKKVINSISKLMDATIVDEDHIFTTLNSTLVDNMYPKLSSLDDLGSYIKENFRIVIQMGESFSIKKILNEIILLSGRLYLEEQNFKKAREITSLRQNLQNNIILINRKLQQFLKIGLIIFEDKTTNLCPFCEQAVDPGELINKLKDRISEFEPFSKEMAQLDSSIDYLKASLEELIDNITTILKEIPEFEDLKIFKLSVNTMVGSLKGFISKYLDKEDIISKVEVEQLEHINKDLLDFSQKLREYCTTKNGGVGMTVQEEKGYEIFSQLNGLQLMYMELKKVEKEKNKTFRRYDIAKNIYTTFTETKKDRINEVFQSLKDDIRSFYMYIHPDDPHKNIDLMLDPKKRASIILTIDSFDKENQDPRAFTSEGHLDSLGICIFLAFVKKFNEGLPLIVLDDVITTVDANHRERLAKLLLTEFLDHQLIITTHDGIWYKQLCENQQAFGVKKKYCNMSIIDWDINCGPGFAEYKNLWEKVIECFNRGDFDVAGFLTRRYMEWVLKEICLKMRAQIEFKTDGRYTVEELFISAHSRMKRLCSRIRDNDIFKNAVLHSFKELESWKYMGNLLSHENPEIDIIPTSEIRSFAEKVHNLYQKFLCDNCGSFLYYKRNLKEIRCPKLSCPNPLLIKLN</sequence>
<keyword evidence="1" id="KW-0175">Coiled coil</keyword>
<feature type="coiled-coil region" evidence="1">
    <location>
        <begin position="97"/>
        <end position="124"/>
    </location>
</feature>
<dbReference type="PANTHER" id="PTHR32114:SF2">
    <property type="entry name" value="ABC TRANSPORTER ABCH.3"/>
    <property type="match status" value="1"/>
</dbReference>
<dbReference type="EMBL" id="LAZR01011201">
    <property type="protein sequence ID" value="KKM62920.1"/>
    <property type="molecule type" value="Genomic_DNA"/>
</dbReference>
<evidence type="ECO:0000256" key="1">
    <source>
        <dbReference type="SAM" id="Coils"/>
    </source>
</evidence>
<evidence type="ECO:0000313" key="2">
    <source>
        <dbReference type="EMBL" id="KKM62920.1"/>
    </source>
</evidence>
<organism evidence="2">
    <name type="scientific">marine sediment metagenome</name>
    <dbReference type="NCBI Taxonomy" id="412755"/>
    <lineage>
        <taxon>unclassified sequences</taxon>
        <taxon>metagenomes</taxon>
        <taxon>ecological metagenomes</taxon>
    </lineage>
</organism>
<evidence type="ECO:0008006" key="3">
    <source>
        <dbReference type="Google" id="ProtNLM"/>
    </source>
</evidence>
<proteinExistence type="predicted"/>
<comment type="caution">
    <text evidence="2">The sequence shown here is derived from an EMBL/GenBank/DDBJ whole genome shotgun (WGS) entry which is preliminary data.</text>
</comment>
<name>A0A0F9LFH0_9ZZZZ</name>
<dbReference type="SUPFAM" id="SSF52540">
    <property type="entry name" value="P-loop containing nucleoside triphosphate hydrolases"/>
    <property type="match status" value="1"/>
</dbReference>